<dbReference type="CDD" id="cd07341">
    <property type="entry name" value="M56_BlaR1_MecR1_like"/>
    <property type="match status" value="1"/>
</dbReference>
<keyword evidence="1" id="KW-1133">Transmembrane helix</keyword>
<accession>A0ABR9ZPL3</accession>
<dbReference type="PANTHER" id="PTHR34978:SF3">
    <property type="entry name" value="SLR0241 PROTEIN"/>
    <property type="match status" value="1"/>
</dbReference>
<feature type="domain" description="Peptidase M56" evidence="2">
    <location>
        <begin position="8"/>
        <end position="278"/>
    </location>
</feature>
<feature type="transmembrane region" description="Helical" evidence="1">
    <location>
        <begin position="119"/>
        <end position="140"/>
    </location>
</feature>
<dbReference type="InterPro" id="IPR008756">
    <property type="entry name" value="Peptidase_M56"/>
</dbReference>
<evidence type="ECO:0000313" key="4">
    <source>
        <dbReference type="Proteomes" id="UP000614200"/>
    </source>
</evidence>
<protein>
    <recommendedName>
        <fullName evidence="2">Peptidase M56 domain-containing protein</fullName>
    </recommendedName>
</protein>
<feature type="transmembrane region" description="Helical" evidence="1">
    <location>
        <begin position="286"/>
        <end position="304"/>
    </location>
</feature>
<sequence>MEKIFINVLNMSLSASYVILVVIGIRFLIQRLPKVYAYLLWSVVWIRLVNPFKIESIISLVRINHQTIPEDIGYAKVPAIHSGIHLLNNSVNNALPPVPTDVLTSVNPMQVYLSVGSKIWIWGLNLLVVYMIFTGAKTYMKLKTAVRLFDNVYKTDAFKSPFVFGNRIYLTGSLDAMESDYILKHEQIHINRGDHIIKPIAFLVACVHWFNPFVWIAYILMERDMELSCDEGVINHSGNDIKVSYSESLLSFAGKNRILGSCPFTFGEKATVKRIKNILSYKKPPFWAMIVAFIAIGVLGISLLTTAKSQEQDSVYLKPEMLITSVYEQEKIKIDAVEYGGYTRISGTEVANWINETHWNVKKVKSPLELIPSYSLMNLMDSDKRSEIRLYESDPTLAMILYEDQWRYYEIEEADYDAMKSLIISRSYFEPYGEQVEAQSTSEPVKAPVNVVNVDIDMLFNEMMSSPATSSNPNDYIEAHPDVYEKILSYGDLALSYCFIEFEKGGQLGLKGHLMANVGKVLCNGEFDEHFETGQAWYDHFVTFAIAKRDELGEADFEKHMRSAYLLLSLREGKTVALNITEIPDFEYLGEDLYLDLVYKTEIQNQLNYKNRVQFLIPAVRVHMVSEEENQIKIFTTIYDAFYTLSETEVKNDAGSVVPVALTYQLEEDGGYKLLKYETARDGGEFTTSIETFCVTPITHKPIKGLSEKIIKHYSDYSDLRDLQRENLVAHLQRYGLHGIFLITDYDDTRIPLTD</sequence>
<evidence type="ECO:0000259" key="2">
    <source>
        <dbReference type="Pfam" id="PF05569"/>
    </source>
</evidence>
<keyword evidence="1" id="KW-0812">Transmembrane</keyword>
<dbReference type="EMBL" id="JADKNH010000002">
    <property type="protein sequence ID" value="MBF4692407.1"/>
    <property type="molecule type" value="Genomic_DNA"/>
</dbReference>
<keyword evidence="4" id="KW-1185">Reference proteome</keyword>
<evidence type="ECO:0000313" key="3">
    <source>
        <dbReference type="EMBL" id="MBF4692407.1"/>
    </source>
</evidence>
<dbReference type="InterPro" id="IPR052173">
    <property type="entry name" value="Beta-lactam_resp_regulator"/>
</dbReference>
<keyword evidence="1" id="KW-0472">Membrane</keyword>
<comment type="caution">
    <text evidence="3">The sequence shown here is derived from an EMBL/GenBank/DDBJ whole genome shotgun (WGS) entry which is preliminary data.</text>
</comment>
<gene>
    <name evidence="3" type="ORF">ISU02_04730</name>
</gene>
<organism evidence="3 4">
    <name type="scientific">Fusibacter ferrireducens</name>
    <dbReference type="NCBI Taxonomy" id="2785058"/>
    <lineage>
        <taxon>Bacteria</taxon>
        <taxon>Bacillati</taxon>
        <taxon>Bacillota</taxon>
        <taxon>Clostridia</taxon>
        <taxon>Eubacteriales</taxon>
        <taxon>Eubacteriales Family XII. Incertae Sedis</taxon>
        <taxon>Fusibacter</taxon>
    </lineage>
</organism>
<reference evidence="3 4" key="1">
    <citation type="submission" date="2020-11" db="EMBL/GenBank/DDBJ databases">
        <title>Fusibacter basophilias sp. nov.</title>
        <authorList>
            <person name="Qiu D."/>
        </authorList>
    </citation>
    <scope>NUCLEOTIDE SEQUENCE [LARGE SCALE GENOMIC DNA]</scope>
    <source>
        <strain evidence="3 4">Q10-2</strain>
    </source>
</reference>
<dbReference type="RefSeq" id="WP_194700638.1">
    <property type="nucleotide sequence ID" value="NZ_JADKNH010000002.1"/>
</dbReference>
<dbReference type="PANTHER" id="PTHR34978">
    <property type="entry name" value="POSSIBLE SENSOR-TRANSDUCER PROTEIN BLAR"/>
    <property type="match status" value="1"/>
</dbReference>
<proteinExistence type="predicted"/>
<evidence type="ECO:0000256" key="1">
    <source>
        <dbReference type="SAM" id="Phobius"/>
    </source>
</evidence>
<name>A0ABR9ZPL3_9FIRM</name>
<feature type="transmembrane region" description="Helical" evidence="1">
    <location>
        <begin position="7"/>
        <end position="29"/>
    </location>
</feature>
<dbReference type="Pfam" id="PF05569">
    <property type="entry name" value="Peptidase_M56"/>
    <property type="match status" value="1"/>
</dbReference>
<dbReference type="Proteomes" id="UP000614200">
    <property type="component" value="Unassembled WGS sequence"/>
</dbReference>